<dbReference type="SUPFAM" id="SSF55781">
    <property type="entry name" value="GAF domain-like"/>
    <property type="match status" value="1"/>
</dbReference>
<protein>
    <submittedName>
        <fullName evidence="2">Sensor domain-containing diguanylate cyclase</fullName>
    </submittedName>
</protein>
<dbReference type="SUPFAM" id="SSF55073">
    <property type="entry name" value="Nucleotide cyclase"/>
    <property type="match status" value="1"/>
</dbReference>
<dbReference type="CDD" id="cd01949">
    <property type="entry name" value="GGDEF"/>
    <property type="match status" value="1"/>
</dbReference>
<evidence type="ECO:0000313" key="2">
    <source>
        <dbReference type="EMBL" id="MBD3925501.1"/>
    </source>
</evidence>
<name>A0ABR8ND07_9ACTN</name>
<organism evidence="2 3">
    <name type="scientific">Nocardioides cavernae</name>
    <dbReference type="NCBI Taxonomy" id="1921566"/>
    <lineage>
        <taxon>Bacteria</taxon>
        <taxon>Bacillati</taxon>
        <taxon>Actinomycetota</taxon>
        <taxon>Actinomycetes</taxon>
        <taxon>Propionibacteriales</taxon>
        <taxon>Nocardioidaceae</taxon>
        <taxon>Nocardioides</taxon>
    </lineage>
</organism>
<dbReference type="InterPro" id="IPR029787">
    <property type="entry name" value="Nucleotide_cyclase"/>
</dbReference>
<dbReference type="NCBIfam" id="TIGR00254">
    <property type="entry name" value="GGDEF"/>
    <property type="match status" value="1"/>
</dbReference>
<dbReference type="Gene3D" id="3.30.70.270">
    <property type="match status" value="1"/>
</dbReference>
<feature type="domain" description="GGDEF" evidence="1">
    <location>
        <begin position="207"/>
        <end position="333"/>
    </location>
</feature>
<dbReference type="InterPro" id="IPR050469">
    <property type="entry name" value="Diguanylate_Cyclase"/>
</dbReference>
<dbReference type="InterPro" id="IPR043128">
    <property type="entry name" value="Rev_trsase/Diguanyl_cyclase"/>
</dbReference>
<keyword evidence="3" id="KW-1185">Reference proteome</keyword>
<accession>A0ABR8ND07</accession>
<proteinExistence type="predicted"/>
<dbReference type="RefSeq" id="WP_191195144.1">
    <property type="nucleotide sequence ID" value="NZ_JACXYZ010000001.1"/>
</dbReference>
<dbReference type="SMART" id="SM00267">
    <property type="entry name" value="GGDEF"/>
    <property type="match status" value="1"/>
</dbReference>
<dbReference type="PANTHER" id="PTHR45138:SF24">
    <property type="entry name" value="DIGUANYLATE CYCLASE DGCC-RELATED"/>
    <property type="match status" value="1"/>
</dbReference>
<dbReference type="Proteomes" id="UP000618818">
    <property type="component" value="Unassembled WGS sequence"/>
</dbReference>
<dbReference type="InterPro" id="IPR029016">
    <property type="entry name" value="GAF-like_dom_sf"/>
</dbReference>
<sequence>MPTQSTALAPPPALATMTSFEDASRLVLDYLQAQVPMEFWTVSRVIDGRQVYLEVTPDNDFGLGAGDGPAWEDSLCHEMWVNGAPGVAPDISRVPAYASNRAARALSVASYVGIPVYNHDETLFGTICGIDPEARPDSFTELGPQLELLGHLLSVVRNLDGRAVSLARRLELTLQESETDPLTGLRNRRSWQRACQTEQTRHHRLGDHASIVMIDLDGLKQVNDRDGHAAGDAMLRRAAGVVRGSSRQTDLVARLGGDEFGVLCPQTTASQVAVYADRIRSELAAAGLSAGIGAATLERAGTITQTEAEADAAMYVDKRRRQAGRAQGVSLTP</sequence>
<dbReference type="PANTHER" id="PTHR45138">
    <property type="entry name" value="REGULATORY COMPONENTS OF SENSORY TRANSDUCTION SYSTEM"/>
    <property type="match status" value="1"/>
</dbReference>
<evidence type="ECO:0000259" key="1">
    <source>
        <dbReference type="PROSITE" id="PS50887"/>
    </source>
</evidence>
<evidence type="ECO:0000313" key="3">
    <source>
        <dbReference type="Proteomes" id="UP000618818"/>
    </source>
</evidence>
<dbReference type="PROSITE" id="PS50887">
    <property type="entry name" value="GGDEF"/>
    <property type="match status" value="1"/>
</dbReference>
<gene>
    <name evidence="2" type="ORF">IEZ26_12760</name>
</gene>
<dbReference type="Pfam" id="PF00990">
    <property type="entry name" value="GGDEF"/>
    <property type="match status" value="1"/>
</dbReference>
<dbReference type="InterPro" id="IPR000160">
    <property type="entry name" value="GGDEF_dom"/>
</dbReference>
<dbReference type="Gene3D" id="3.30.450.40">
    <property type="match status" value="1"/>
</dbReference>
<dbReference type="EMBL" id="JACXYZ010000001">
    <property type="protein sequence ID" value="MBD3925501.1"/>
    <property type="molecule type" value="Genomic_DNA"/>
</dbReference>
<comment type="caution">
    <text evidence="2">The sequence shown here is derived from an EMBL/GenBank/DDBJ whole genome shotgun (WGS) entry which is preliminary data.</text>
</comment>
<reference evidence="2 3" key="1">
    <citation type="submission" date="2020-09" db="EMBL/GenBank/DDBJ databases">
        <title>novel species in genus Nocardioides.</title>
        <authorList>
            <person name="Zhang G."/>
        </authorList>
    </citation>
    <scope>NUCLEOTIDE SEQUENCE [LARGE SCALE GENOMIC DNA]</scope>
    <source>
        <strain evidence="2 3">KCTC 39551</strain>
    </source>
</reference>